<keyword evidence="2" id="KW-1185">Reference proteome</keyword>
<evidence type="ECO:0000313" key="1">
    <source>
        <dbReference type="EMBL" id="KDP21339.1"/>
    </source>
</evidence>
<dbReference type="Proteomes" id="UP000027138">
    <property type="component" value="Unassembled WGS sequence"/>
</dbReference>
<dbReference type="AlphaFoldDB" id="A0A067JP81"/>
<gene>
    <name evidence="1" type="ORF">JCGZ_21810</name>
</gene>
<protein>
    <submittedName>
        <fullName evidence="1">Uncharacterized protein</fullName>
    </submittedName>
</protein>
<proteinExistence type="predicted"/>
<accession>A0A067JP81</accession>
<sequence length="68" mass="6953">MASLQLGAMRPLVIQSLKAPAKSSSPNPCNNVPGRGNGVCTMNVAGDVVRARAVARPAFPNHVVDAAT</sequence>
<dbReference type="OrthoDB" id="1716208at2759"/>
<evidence type="ECO:0000313" key="2">
    <source>
        <dbReference type="Proteomes" id="UP000027138"/>
    </source>
</evidence>
<dbReference type="EMBL" id="KK915662">
    <property type="protein sequence ID" value="KDP21339.1"/>
    <property type="molecule type" value="Genomic_DNA"/>
</dbReference>
<organism evidence="1 2">
    <name type="scientific">Jatropha curcas</name>
    <name type="common">Barbados nut</name>
    <dbReference type="NCBI Taxonomy" id="180498"/>
    <lineage>
        <taxon>Eukaryota</taxon>
        <taxon>Viridiplantae</taxon>
        <taxon>Streptophyta</taxon>
        <taxon>Embryophyta</taxon>
        <taxon>Tracheophyta</taxon>
        <taxon>Spermatophyta</taxon>
        <taxon>Magnoliopsida</taxon>
        <taxon>eudicotyledons</taxon>
        <taxon>Gunneridae</taxon>
        <taxon>Pentapetalae</taxon>
        <taxon>rosids</taxon>
        <taxon>fabids</taxon>
        <taxon>Malpighiales</taxon>
        <taxon>Euphorbiaceae</taxon>
        <taxon>Crotonoideae</taxon>
        <taxon>Jatropheae</taxon>
        <taxon>Jatropha</taxon>
    </lineage>
</organism>
<reference evidence="1 2" key="1">
    <citation type="journal article" date="2014" name="PLoS ONE">
        <title>Global Analysis of Gene Expression Profiles in Physic Nut (Jatropha curcas L.) Seedlings Exposed to Salt Stress.</title>
        <authorList>
            <person name="Zhang L."/>
            <person name="Zhang C."/>
            <person name="Wu P."/>
            <person name="Chen Y."/>
            <person name="Li M."/>
            <person name="Jiang H."/>
            <person name="Wu G."/>
        </authorList>
    </citation>
    <scope>NUCLEOTIDE SEQUENCE [LARGE SCALE GENOMIC DNA]</scope>
    <source>
        <strain evidence="2">cv. GZQX0401</strain>
        <tissue evidence="1">Young leaves</tissue>
    </source>
</reference>
<name>A0A067JP81_JATCU</name>